<dbReference type="AlphaFoldDB" id="A0A3E2BP62"/>
<evidence type="ECO:0000313" key="3">
    <source>
        <dbReference type="EMBL" id="RFT16519.1"/>
    </source>
</evidence>
<comment type="caution">
    <text evidence="3">The sequence shown here is derived from an EMBL/GenBank/DDBJ whole genome shotgun (WGS) entry which is preliminary data.</text>
</comment>
<protein>
    <submittedName>
        <fullName evidence="3">Uncharacterized protein</fullName>
    </submittedName>
</protein>
<evidence type="ECO:0000313" key="4">
    <source>
        <dbReference type="Proteomes" id="UP000257323"/>
    </source>
</evidence>
<reference evidence="3 4" key="1">
    <citation type="submission" date="2018-08" db="EMBL/GenBank/DDBJ databases">
        <title>Genome analysis of the thermophilic bacterium of the candidate phylum Aminicenantes from deep subsurface aquifer revealed its physiology and ecological role.</title>
        <authorList>
            <person name="Kadnikov V.V."/>
            <person name="Mardanov A.V."/>
            <person name="Beletsky A.V."/>
            <person name="Karnachuk O.V."/>
            <person name="Ravin N.V."/>
        </authorList>
    </citation>
    <scope>NUCLEOTIDE SEQUENCE [LARGE SCALE GENOMIC DNA]</scope>
    <source>
        <strain evidence="3">BY38</strain>
    </source>
</reference>
<dbReference type="Proteomes" id="UP000257323">
    <property type="component" value="Unassembled WGS sequence"/>
</dbReference>
<feature type="transmembrane region" description="Helical" evidence="2">
    <location>
        <begin position="22"/>
        <end position="43"/>
    </location>
</feature>
<dbReference type="EMBL" id="QUAH01000003">
    <property type="protein sequence ID" value="RFT16519.1"/>
    <property type="molecule type" value="Genomic_DNA"/>
</dbReference>
<gene>
    <name evidence="3" type="ORF">OP8BY_1697</name>
</gene>
<proteinExistence type="predicted"/>
<accession>A0A3E2BP62</accession>
<name>A0A3E2BP62_9BACT</name>
<keyword evidence="2" id="KW-1133">Transmembrane helix</keyword>
<keyword evidence="2" id="KW-0812">Transmembrane</keyword>
<dbReference type="Gene3D" id="1.10.287.510">
    <property type="entry name" value="Helix hairpin bin"/>
    <property type="match status" value="1"/>
</dbReference>
<keyword evidence="2" id="KW-0472">Membrane</keyword>
<evidence type="ECO:0000256" key="1">
    <source>
        <dbReference type="SAM" id="Coils"/>
    </source>
</evidence>
<evidence type="ECO:0000256" key="2">
    <source>
        <dbReference type="SAM" id="Phobius"/>
    </source>
</evidence>
<sequence length="225" mass="26548">MDSTAASHLSLLSTPELQKGGLPFWVFYLLLSVILLLIFINFLQKKDLRQRISYVLAGPRRRFSRLRIEALLKREENKKSELLKRLGELTSIQWPDLPEIEDISREIKALEEKNTGLQVEWHRIYKQLENLRQEKTRLMSSPVPDENFKSRLAELENTIASMEKELKKVQASILATDEQLEPYHKTIGHIMYSLRPDREDLAFLYFQIDSLESRIRELKDRLEKL</sequence>
<feature type="coiled-coil region" evidence="1">
    <location>
        <begin position="65"/>
        <end position="120"/>
    </location>
</feature>
<feature type="coiled-coil region" evidence="1">
    <location>
        <begin position="145"/>
        <end position="221"/>
    </location>
</feature>
<keyword evidence="1" id="KW-0175">Coiled coil</keyword>
<organism evidence="3 4">
    <name type="scientific">Candidatus Saccharicenans subterraneus</name>
    <dbReference type="NCBI Taxonomy" id="2508984"/>
    <lineage>
        <taxon>Bacteria</taxon>
        <taxon>Candidatus Aminicenantota</taxon>
        <taxon>Candidatus Aminicenantia</taxon>
        <taxon>Candidatus Aminicenantales</taxon>
        <taxon>Candidatus Saccharicenantaceae</taxon>
        <taxon>Candidatus Saccharicenans</taxon>
    </lineage>
</organism>